<dbReference type="InterPro" id="IPR006145">
    <property type="entry name" value="PsdUridine_synth_RsuA/RluA"/>
</dbReference>
<dbReference type="CDD" id="cd02870">
    <property type="entry name" value="PseudoU_synth_RsuA_like"/>
    <property type="match status" value="1"/>
</dbReference>
<dbReference type="AlphaFoldDB" id="A0A382BNA0"/>
<dbReference type="SUPFAM" id="SSF55120">
    <property type="entry name" value="Pseudouridine synthase"/>
    <property type="match status" value="1"/>
</dbReference>
<dbReference type="InterPro" id="IPR042092">
    <property type="entry name" value="PsdUridine_s_RsuA/RluB/E/F_cat"/>
</dbReference>
<sequence>MRLNKFLAHAGVASRRQSDALIQKATTFVNGELIIDPAYPVTETDDIVFEGIKLSISKKSQIILFHKPIKVITTTFDPQGRTTVLDYVKTRDRIFPIGRLDRMTTGLLLLTNDGELSNKLLHPKFRVPRIYEAEIENVLDLKTIHKIAKGLFIGEGEFGRAEILKQKKVKKRSTVHLKLFTGKKREIRRIFSFLNIRLFSLKRIQYGPIFLGELPCGEWRNLNNAEMNQLKTFNRSK</sequence>
<organism evidence="4">
    <name type="scientific">marine metagenome</name>
    <dbReference type="NCBI Taxonomy" id="408172"/>
    <lineage>
        <taxon>unclassified sequences</taxon>
        <taxon>metagenomes</taxon>
        <taxon>ecological metagenomes</taxon>
    </lineage>
</organism>
<dbReference type="GO" id="GO:0006364">
    <property type="term" value="P:rRNA processing"/>
    <property type="evidence" value="ECO:0007669"/>
    <property type="project" value="UniProtKB-ARBA"/>
</dbReference>
<dbReference type="SMART" id="SM00363">
    <property type="entry name" value="S4"/>
    <property type="match status" value="1"/>
</dbReference>
<dbReference type="Pfam" id="PF01479">
    <property type="entry name" value="S4"/>
    <property type="match status" value="1"/>
</dbReference>
<dbReference type="PROSITE" id="PS50889">
    <property type="entry name" value="S4"/>
    <property type="match status" value="1"/>
</dbReference>
<dbReference type="Gene3D" id="3.30.70.1560">
    <property type="entry name" value="Alpha-L RNA-binding motif"/>
    <property type="match status" value="1"/>
</dbReference>
<dbReference type="Pfam" id="PF00849">
    <property type="entry name" value="PseudoU_synth_2"/>
    <property type="match status" value="1"/>
</dbReference>
<dbReference type="EMBL" id="UINC01030446">
    <property type="protein sequence ID" value="SVB14862.1"/>
    <property type="molecule type" value="Genomic_DNA"/>
</dbReference>
<gene>
    <name evidence="4" type="ORF">METZ01_LOCUS167716</name>
</gene>
<dbReference type="PANTHER" id="PTHR47683:SF2">
    <property type="entry name" value="RNA-BINDING S4 DOMAIN-CONTAINING PROTEIN"/>
    <property type="match status" value="1"/>
</dbReference>
<protein>
    <recommendedName>
        <fullName evidence="3">RNA-binding S4 domain-containing protein</fullName>
    </recommendedName>
</protein>
<dbReference type="Gene3D" id="3.10.290.10">
    <property type="entry name" value="RNA-binding S4 domain"/>
    <property type="match status" value="1"/>
</dbReference>
<dbReference type="InterPro" id="IPR050343">
    <property type="entry name" value="RsuA_PseudoU_synthase"/>
</dbReference>
<dbReference type="SUPFAM" id="SSF55174">
    <property type="entry name" value="Alpha-L RNA-binding motif"/>
    <property type="match status" value="1"/>
</dbReference>
<dbReference type="InterPro" id="IPR002942">
    <property type="entry name" value="S4_RNA-bd"/>
</dbReference>
<proteinExistence type="inferred from homology"/>
<keyword evidence="2" id="KW-0413">Isomerase</keyword>
<reference evidence="4" key="1">
    <citation type="submission" date="2018-05" db="EMBL/GenBank/DDBJ databases">
        <authorList>
            <person name="Lanie J.A."/>
            <person name="Ng W.-L."/>
            <person name="Kazmierczak K.M."/>
            <person name="Andrzejewski T.M."/>
            <person name="Davidsen T.M."/>
            <person name="Wayne K.J."/>
            <person name="Tettelin H."/>
            <person name="Glass J.I."/>
            <person name="Rusch D."/>
            <person name="Podicherti R."/>
            <person name="Tsui H.-C.T."/>
            <person name="Winkler M.E."/>
        </authorList>
    </citation>
    <scope>NUCLEOTIDE SEQUENCE</scope>
</reference>
<dbReference type="GO" id="GO:0003723">
    <property type="term" value="F:RNA binding"/>
    <property type="evidence" value="ECO:0007669"/>
    <property type="project" value="InterPro"/>
</dbReference>
<dbReference type="InterPro" id="IPR018496">
    <property type="entry name" value="PsdUridine_synth_RsuA/RluB_CS"/>
</dbReference>
<dbReference type="PANTHER" id="PTHR47683">
    <property type="entry name" value="PSEUDOURIDINE SYNTHASE FAMILY PROTEIN-RELATED"/>
    <property type="match status" value="1"/>
</dbReference>
<dbReference type="CDD" id="cd00165">
    <property type="entry name" value="S4"/>
    <property type="match status" value="1"/>
</dbReference>
<dbReference type="GO" id="GO:0009982">
    <property type="term" value="F:pseudouridine synthase activity"/>
    <property type="evidence" value="ECO:0007669"/>
    <property type="project" value="InterPro"/>
</dbReference>
<feature type="domain" description="RNA-binding S4" evidence="3">
    <location>
        <begin position="1"/>
        <end position="62"/>
    </location>
</feature>
<evidence type="ECO:0000256" key="2">
    <source>
        <dbReference type="ARBA" id="ARBA00023235"/>
    </source>
</evidence>
<dbReference type="GO" id="GO:0001522">
    <property type="term" value="P:pseudouridine synthesis"/>
    <property type="evidence" value="ECO:0007669"/>
    <property type="project" value="InterPro"/>
</dbReference>
<evidence type="ECO:0000256" key="1">
    <source>
        <dbReference type="ARBA" id="ARBA00008348"/>
    </source>
</evidence>
<comment type="similarity">
    <text evidence="1">Belongs to the pseudouridine synthase RsuA family.</text>
</comment>
<dbReference type="InterPro" id="IPR020094">
    <property type="entry name" value="TruA/RsuA/RluB/E/F_N"/>
</dbReference>
<dbReference type="Gene3D" id="3.30.70.580">
    <property type="entry name" value="Pseudouridine synthase I, catalytic domain, N-terminal subdomain"/>
    <property type="match status" value="1"/>
</dbReference>
<dbReference type="InterPro" id="IPR000748">
    <property type="entry name" value="PsdUridine_synth_RsuA/RluB/E/F"/>
</dbReference>
<dbReference type="NCBIfam" id="TIGR00093">
    <property type="entry name" value="pseudouridine synthase"/>
    <property type="match status" value="1"/>
</dbReference>
<evidence type="ECO:0000259" key="3">
    <source>
        <dbReference type="SMART" id="SM00363"/>
    </source>
</evidence>
<name>A0A382BNA0_9ZZZZ</name>
<evidence type="ECO:0000313" key="4">
    <source>
        <dbReference type="EMBL" id="SVB14862.1"/>
    </source>
</evidence>
<dbReference type="InterPro" id="IPR020103">
    <property type="entry name" value="PsdUridine_synth_cat_dom_sf"/>
</dbReference>
<dbReference type="InterPro" id="IPR036986">
    <property type="entry name" value="S4_RNA-bd_sf"/>
</dbReference>
<dbReference type="PROSITE" id="PS01149">
    <property type="entry name" value="PSI_RSU"/>
    <property type="match status" value="1"/>
</dbReference>
<accession>A0A382BNA0</accession>